<gene>
    <name evidence="1" type="primary">jg22157</name>
    <name evidence="1" type="ORF">PAEG_LOCUS16776</name>
</gene>
<protein>
    <submittedName>
        <fullName evidence="1">Jg22157 protein</fullName>
    </submittedName>
</protein>
<dbReference type="InterPro" id="IPR036865">
    <property type="entry name" value="CRAL-TRIO_dom_sf"/>
</dbReference>
<feature type="non-terminal residue" evidence="1">
    <location>
        <position position="1"/>
    </location>
</feature>
<evidence type="ECO:0000313" key="2">
    <source>
        <dbReference type="Proteomes" id="UP000838756"/>
    </source>
</evidence>
<accession>A0A8S4RT28</accession>
<organism evidence="1 2">
    <name type="scientific">Pararge aegeria aegeria</name>
    <dbReference type="NCBI Taxonomy" id="348720"/>
    <lineage>
        <taxon>Eukaryota</taxon>
        <taxon>Metazoa</taxon>
        <taxon>Ecdysozoa</taxon>
        <taxon>Arthropoda</taxon>
        <taxon>Hexapoda</taxon>
        <taxon>Insecta</taxon>
        <taxon>Pterygota</taxon>
        <taxon>Neoptera</taxon>
        <taxon>Endopterygota</taxon>
        <taxon>Lepidoptera</taxon>
        <taxon>Glossata</taxon>
        <taxon>Ditrysia</taxon>
        <taxon>Papilionoidea</taxon>
        <taxon>Nymphalidae</taxon>
        <taxon>Satyrinae</taxon>
        <taxon>Satyrini</taxon>
        <taxon>Parargina</taxon>
        <taxon>Pararge</taxon>
    </lineage>
</organism>
<dbReference type="SUPFAM" id="SSF52087">
    <property type="entry name" value="CRAL/TRIO domain"/>
    <property type="match status" value="1"/>
</dbReference>
<proteinExistence type="predicted"/>
<comment type="caution">
    <text evidence="1">The sequence shown here is derived from an EMBL/GenBank/DDBJ whole genome shotgun (WGS) entry which is preliminary data.</text>
</comment>
<keyword evidence="2" id="KW-1185">Reference proteome</keyword>
<name>A0A8S4RT28_9NEOP</name>
<reference evidence="1" key="1">
    <citation type="submission" date="2022-03" db="EMBL/GenBank/DDBJ databases">
        <authorList>
            <person name="Lindestad O."/>
        </authorList>
    </citation>
    <scope>NUCLEOTIDE SEQUENCE</scope>
</reference>
<dbReference type="EMBL" id="CAKXAJ010025479">
    <property type="protein sequence ID" value="CAH2240166.1"/>
    <property type="molecule type" value="Genomic_DNA"/>
</dbReference>
<dbReference type="Gene3D" id="3.40.525.10">
    <property type="entry name" value="CRAL-TRIO lipid binding domain"/>
    <property type="match status" value="1"/>
</dbReference>
<dbReference type="Proteomes" id="UP000838756">
    <property type="component" value="Unassembled WGS sequence"/>
</dbReference>
<dbReference type="OrthoDB" id="75724at2759"/>
<sequence>KFDAIKFNCWDMCRAHIIIYEALMEDSTDQIFGFTHVGDGSGSTTAHVTSWNPIDFARLLKWGETGTQYSNNAMGEISMVVITTLDELLHRSSSTTKNRQFTLASATERNN</sequence>
<dbReference type="AlphaFoldDB" id="A0A8S4RT28"/>
<evidence type="ECO:0000313" key="1">
    <source>
        <dbReference type="EMBL" id="CAH2240166.1"/>
    </source>
</evidence>